<accession>A0A174JIY0</accession>
<gene>
    <name evidence="2" type="ORF">ERS852491_03924</name>
</gene>
<dbReference type="SUPFAM" id="SSF52980">
    <property type="entry name" value="Restriction endonuclease-like"/>
    <property type="match status" value="1"/>
</dbReference>
<evidence type="ECO:0000259" key="1">
    <source>
        <dbReference type="Pfam" id="PF02732"/>
    </source>
</evidence>
<organism evidence="2 3">
    <name type="scientific">Faecalicatena contorta</name>
    <dbReference type="NCBI Taxonomy" id="39482"/>
    <lineage>
        <taxon>Bacteria</taxon>
        <taxon>Bacillati</taxon>
        <taxon>Bacillota</taxon>
        <taxon>Clostridia</taxon>
        <taxon>Lachnospirales</taxon>
        <taxon>Lachnospiraceae</taxon>
        <taxon>Faecalicatena</taxon>
    </lineage>
</organism>
<dbReference type="GO" id="GO:0003677">
    <property type="term" value="F:DNA binding"/>
    <property type="evidence" value="ECO:0007669"/>
    <property type="project" value="InterPro"/>
</dbReference>
<sequence>MTMIVIEDKGQQDKKHELKHIYFESHGIYWERYPLPCGDYILCTDKVIDVIKRKQKRGMEPKKMDFLGTYSICVDTKKDIQEIIGNICGKEHARFRDECILAKNNDIRLLVLIENEDGIKSIDDLQTWDNPRLHMQKWITTPSGERKRALKYPTATKGASLAKAMRTMQKKYGVEFLFCRPEESGKRIIDLLNMNTEE</sequence>
<evidence type="ECO:0000313" key="2">
    <source>
        <dbReference type="EMBL" id="CUO98571.1"/>
    </source>
</evidence>
<dbReference type="EMBL" id="CYZU01000048">
    <property type="protein sequence ID" value="CUO98571.1"/>
    <property type="molecule type" value="Genomic_DNA"/>
</dbReference>
<dbReference type="STRING" id="39482.ERS852491_03924"/>
<dbReference type="InterPro" id="IPR006166">
    <property type="entry name" value="ERCC4_domain"/>
</dbReference>
<protein>
    <recommendedName>
        <fullName evidence="1">ERCC4 domain-containing protein</fullName>
    </recommendedName>
</protein>
<feature type="domain" description="ERCC4" evidence="1">
    <location>
        <begin position="16"/>
        <end position="184"/>
    </location>
</feature>
<evidence type="ECO:0000313" key="3">
    <source>
        <dbReference type="Proteomes" id="UP000095544"/>
    </source>
</evidence>
<proteinExistence type="predicted"/>
<reference evidence="2 3" key="1">
    <citation type="submission" date="2015-09" db="EMBL/GenBank/DDBJ databases">
        <authorList>
            <consortium name="Pathogen Informatics"/>
        </authorList>
    </citation>
    <scope>NUCLEOTIDE SEQUENCE [LARGE SCALE GENOMIC DNA]</scope>
    <source>
        <strain evidence="2 3">2789STDY5834876</strain>
    </source>
</reference>
<dbReference type="Gene3D" id="3.40.50.10130">
    <property type="match status" value="1"/>
</dbReference>
<dbReference type="GO" id="GO:0004518">
    <property type="term" value="F:nuclease activity"/>
    <property type="evidence" value="ECO:0007669"/>
    <property type="project" value="InterPro"/>
</dbReference>
<dbReference type="GO" id="GO:0006259">
    <property type="term" value="P:DNA metabolic process"/>
    <property type="evidence" value="ECO:0007669"/>
    <property type="project" value="UniProtKB-ARBA"/>
</dbReference>
<name>A0A174JIY0_9FIRM</name>
<dbReference type="Proteomes" id="UP000095544">
    <property type="component" value="Unassembled WGS sequence"/>
</dbReference>
<dbReference type="InterPro" id="IPR011335">
    <property type="entry name" value="Restrct_endonuc-II-like"/>
</dbReference>
<dbReference type="Pfam" id="PF02732">
    <property type="entry name" value="ERCC4"/>
    <property type="match status" value="1"/>
</dbReference>
<dbReference type="AlphaFoldDB" id="A0A174JIY0"/>